<keyword evidence="3" id="KW-1185">Reference proteome</keyword>
<dbReference type="EMBL" id="QUBR01000001">
    <property type="protein sequence ID" value="REK72178.1"/>
    <property type="molecule type" value="Genomic_DNA"/>
</dbReference>
<dbReference type="GO" id="GO:0016747">
    <property type="term" value="F:acyltransferase activity, transferring groups other than amino-acyl groups"/>
    <property type="evidence" value="ECO:0007669"/>
    <property type="project" value="InterPro"/>
</dbReference>
<dbReference type="PROSITE" id="PS51186">
    <property type="entry name" value="GNAT"/>
    <property type="match status" value="1"/>
</dbReference>
<dbReference type="InterPro" id="IPR000182">
    <property type="entry name" value="GNAT_dom"/>
</dbReference>
<comment type="caution">
    <text evidence="2">The sequence shown here is derived from an EMBL/GenBank/DDBJ whole genome shotgun (WGS) entry which is preliminary data.</text>
</comment>
<dbReference type="Proteomes" id="UP000265581">
    <property type="component" value="Unassembled WGS sequence"/>
</dbReference>
<accession>A0A371P9H1</accession>
<dbReference type="AlphaFoldDB" id="A0A371P9H1"/>
<dbReference type="Pfam" id="PF24551">
    <property type="entry name" value="SH3_Rv0428c"/>
    <property type="match status" value="1"/>
</dbReference>
<dbReference type="PANTHER" id="PTHR43072:SF60">
    <property type="entry name" value="L-2,4-DIAMINOBUTYRIC ACID ACETYLTRANSFERASE"/>
    <property type="match status" value="1"/>
</dbReference>
<dbReference type="CDD" id="cd04301">
    <property type="entry name" value="NAT_SF"/>
    <property type="match status" value="1"/>
</dbReference>
<dbReference type="PANTHER" id="PTHR43072">
    <property type="entry name" value="N-ACETYLTRANSFERASE"/>
    <property type="match status" value="1"/>
</dbReference>
<dbReference type="Gene3D" id="3.40.630.30">
    <property type="match status" value="1"/>
</dbReference>
<dbReference type="Pfam" id="PF24553">
    <property type="entry name" value="Rv0428c_C"/>
    <property type="match status" value="1"/>
</dbReference>
<proteinExistence type="predicted"/>
<keyword evidence="2" id="KW-0808">Transferase</keyword>
<gene>
    <name evidence="2" type="ORF">DX116_00565</name>
</gene>
<dbReference type="InterPro" id="IPR056934">
    <property type="entry name" value="SH3_Rv0428c"/>
</dbReference>
<name>A0A371P9H1_9ACTN</name>
<evidence type="ECO:0000313" key="3">
    <source>
        <dbReference type="Proteomes" id="UP000265581"/>
    </source>
</evidence>
<feature type="domain" description="N-acetyltransferase" evidence="1">
    <location>
        <begin position="175"/>
        <end position="317"/>
    </location>
</feature>
<evidence type="ECO:0000313" key="2">
    <source>
        <dbReference type="EMBL" id="REK72178.1"/>
    </source>
</evidence>
<dbReference type="OrthoDB" id="9775595at2"/>
<evidence type="ECO:0000259" key="1">
    <source>
        <dbReference type="PROSITE" id="PS51186"/>
    </source>
</evidence>
<dbReference type="InterPro" id="IPR016181">
    <property type="entry name" value="Acyl_CoA_acyltransferase"/>
</dbReference>
<dbReference type="RefSeq" id="WP_119702311.1">
    <property type="nucleotide sequence ID" value="NZ_JBHSOI010000001.1"/>
</dbReference>
<organism evidence="2 3">
    <name type="scientific">Aeromicrobium endophyticum</name>
    <dbReference type="NCBI Taxonomy" id="2292704"/>
    <lineage>
        <taxon>Bacteria</taxon>
        <taxon>Bacillati</taxon>
        <taxon>Actinomycetota</taxon>
        <taxon>Actinomycetes</taxon>
        <taxon>Propionibacteriales</taxon>
        <taxon>Nocardioidaceae</taxon>
        <taxon>Aeromicrobium</taxon>
    </lineage>
</organism>
<reference evidence="2 3" key="1">
    <citation type="submission" date="2018-08" db="EMBL/GenBank/DDBJ databases">
        <title>Aeromicrobium sp. M2KJ-4, whole genome shotgun sequence.</title>
        <authorList>
            <person name="Tuo L."/>
        </authorList>
    </citation>
    <scope>NUCLEOTIDE SEQUENCE [LARGE SCALE GENOMIC DNA]</scope>
    <source>
        <strain evidence="2 3">M2KJ-4</strain>
    </source>
</reference>
<dbReference type="SUPFAM" id="SSF55729">
    <property type="entry name" value="Acyl-CoA N-acyltransferases (Nat)"/>
    <property type="match status" value="1"/>
</dbReference>
<protein>
    <submittedName>
        <fullName evidence="2">GNAT family N-acetyltransferase</fullName>
    </submittedName>
</protein>
<dbReference type="InterPro" id="IPR056935">
    <property type="entry name" value="Rv0428c-like_C"/>
</dbReference>
<sequence>MTLDAPAVGSRIVVRHETGGVGPTGGPQMTDVVGHVLAVDASSVTIEQRDGRTRVVELATVVTWKTVPDRPTRRRRAVAIDPDELTRITSRGWPATESRLLGEWELRSAGRFTGRANSIAMTGSPGLPLAEALTRVVEFYRERSAPALAQVVVGSENDRRLDEAGWTPMAGYHGGAVVQVADLDASYPVDPEARVSSTADDEWLSHYGRVDDPRAARAVMEAPARVGFVSIGSPVVAIGRVVVTGEWAGLSAVEVVPEARRQGLARRIVETSLAWAVEHGADKAYLQTMRSNEAALALYRPFGFVDHHDYLYREPGR</sequence>